<dbReference type="PANTHER" id="PTHR42852">
    <property type="entry name" value="THIOL:DISULFIDE INTERCHANGE PROTEIN DSBE"/>
    <property type="match status" value="1"/>
</dbReference>
<dbReference type="CDD" id="cd02966">
    <property type="entry name" value="TlpA_like_family"/>
    <property type="match status" value="1"/>
</dbReference>
<feature type="chain" id="PRO_5047540522" evidence="1">
    <location>
        <begin position="34"/>
        <end position="186"/>
    </location>
</feature>
<reference evidence="4" key="1">
    <citation type="journal article" date="2019" name="Int. J. Syst. Evol. Microbiol.">
        <title>The Global Catalogue of Microorganisms (GCM) 10K type strain sequencing project: providing services to taxonomists for standard genome sequencing and annotation.</title>
        <authorList>
            <consortium name="The Broad Institute Genomics Platform"/>
            <consortium name="The Broad Institute Genome Sequencing Center for Infectious Disease"/>
            <person name="Wu L."/>
            <person name="Ma J."/>
        </authorList>
    </citation>
    <scope>NUCLEOTIDE SEQUENCE [LARGE SCALE GENOMIC DNA]</scope>
    <source>
        <strain evidence="4">CCUG 39402</strain>
    </source>
</reference>
<organism evidence="3 4">
    <name type="scientific">Polaromonas aquatica</name>
    <dbReference type="NCBI Taxonomy" id="332657"/>
    <lineage>
        <taxon>Bacteria</taxon>
        <taxon>Pseudomonadati</taxon>
        <taxon>Pseudomonadota</taxon>
        <taxon>Betaproteobacteria</taxon>
        <taxon>Burkholderiales</taxon>
        <taxon>Comamonadaceae</taxon>
        <taxon>Polaromonas</taxon>
    </lineage>
</organism>
<name>A0ABW1TVH5_9BURK</name>
<dbReference type="InterPro" id="IPR013766">
    <property type="entry name" value="Thioredoxin_domain"/>
</dbReference>
<evidence type="ECO:0000313" key="4">
    <source>
        <dbReference type="Proteomes" id="UP001596270"/>
    </source>
</evidence>
<dbReference type="EMBL" id="JBHSRS010000018">
    <property type="protein sequence ID" value="MFC6281626.1"/>
    <property type="molecule type" value="Genomic_DNA"/>
</dbReference>
<dbReference type="InterPro" id="IPR006311">
    <property type="entry name" value="TAT_signal"/>
</dbReference>
<keyword evidence="4" id="KW-1185">Reference proteome</keyword>
<feature type="signal peptide" evidence="1">
    <location>
        <begin position="1"/>
        <end position="33"/>
    </location>
</feature>
<dbReference type="PROSITE" id="PS51318">
    <property type="entry name" value="TAT"/>
    <property type="match status" value="1"/>
</dbReference>
<dbReference type="PANTHER" id="PTHR42852:SF13">
    <property type="entry name" value="PROTEIN DIPZ"/>
    <property type="match status" value="1"/>
</dbReference>
<dbReference type="RefSeq" id="WP_371437239.1">
    <property type="nucleotide sequence ID" value="NZ_JBHSRS010000018.1"/>
</dbReference>
<dbReference type="InterPro" id="IPR036249">
    <property type="entry name" value="Thioredoxin-like_sf"/>
</dbReference>
<dbReference type="Gene3D" id="3.40.30.10">
    <property type="entry name" value="Glutaredoxin"/>
    <property type="match status" value="1"/>
</dbReference>
<dbReference type="Pfam" id="PF00578">
    <property type="entry name" value="AhpC-TSA"/>
    <property type="match status" value="1"/>
</dbReference>
<dbReference type="SUPFAM" id="SSF52833">
    <property type="entry name" value="Thioredoxin-like"/>
    <property type="match status" value="1"/>
</dbReference>
<proteinExistence type="predicted"/>
<sequence length="186" mass="20059">MPNRPMTRRNAIQSTVQSALALAVPAAALPAWARGSESPLPRIGSELRLPDATLLDGRPWRAADMQGKTLVVYWWASWCPFCAVQSPHIEALWRAQKANGLEVLALSIDKQPAAVNYMKAKGYSFPAGMLTPQVAKLLPKPVGLPVVVVLKVGGRDGSSGPIKGKVVFAESGEMFPEDVEGLKKYL</sequence>
<accession>A0ABW1TVH5</accession>
<comment type="caution">
    <text evidence="3">The sequence shown here is derived from an EMBL/GenBank/DDBJ whole genome shotgun (WGS) entry which is preliminary data.</text>
</comment>
<dbReference type="InterPro" id="IPR050553">
    <property type="entry name" value="Thioredoxin_ResA/DsbE_sf"/>
</dbReference>
<evidence type="ECO:0000259" key="2">
    <source>
        <dbReference type="PROSITE" id="PS51352"/>
    </source>
</evidence>
<evidence type="ECO:0000256" key="1">
    <source>
        <dbReference type="SAM" id="SignalP"/>
    </source>
</evidence>
<protein>
    <submittedName>
        <fullName evidence="3">TlpA disulfide reductase family protein</fullName>
    </submittedName>
</protein>
<feature type="domain" description="Thioredoxin" evidence="2">
    <location>
        <begin position="18"/>
        <end position="186"/>
    </location>
</feature>
<dbReference type="PROSITE" id="PS51352">
    <property type="entry name" value="THIOREDOXIN_2"/>
    <property type="match status" value="1"/>
</dbReference>
<evidence type="ECO:0000313" key="3">
    <source>
        <dbReference type="EMBL" id="MFC6281626.1"/>
    </source>
</evidence>
<gene>
    <name evidence="3" type="ORF">ACFQND_10315</name>
</gene>
<dbReference type="Proteomes" id="UP001596270">
    <property type="component" value="Unassembled WGS sequence"/>
</dbReference>
<keyword evidence="1" id="KW-0732">Signal</keyword>
<dbReference type="InterPro" id="IPR000866">
    <property type="entry name" value="AhpC/TSA"/>
</dbReference>